<evidence type="ECO:0000313" key="5">
    <source>
        <dbReference type="EMBL" id="KAF9334779.1"/>
    </source>
</evidence>
<dbReference type="Pfam" id="PF00076">
    <property type="entry name" value="RRM_1"/>
    <property type="match status" value="1"/>
</dbReference>
<gene>
    <name evidence="5" type="primary">PABPN1L</name>
    <name evidence="5" type="ORF">BG006_001527</name>
</gene>
<evidence type="ECO:0000259" key="4">
    <source>
        <dbReference type="PROSITE" id="PS50102"/>
    </source>
</evidence>
<dbReference type="SUPFAM" id="SSF54928">
    <property type="entry name" value="RNA-binding domain, RBD"/>
    <property type="match status" value="1"/>
</dbReference>
<dbReference type="Proteomes" id="UP000696485">
    <property type="component" value="Unassembled WGS sequence"/>
</dbReference>
<evidence type="ECO:0000256" key="3">
    <source>
        <dbReference type="SAM" id="MobiDB-lite"/>
    </source>
</evidence>
<dbReference type="PANTHER" id="PTHR23003">
    <property type="entry name" value="RNA RECOGNITION MOTIF RRM DOMAIN CONTAINING PROTEIN"/>
    <property type="match status" value="1"/>
</dbReference>
<protein>
    <submittedName>
        <fullName evidence="5">Embryonic polyadenylate-binding protein 2-A</fullName>
    </submittedName>
</protein>
<dbReference type="Gene3D" id="3.30.70.330">
    <property type="match status" value="1"/>
</dbReference>
<name>A0A9P5SNS5_9FUNG</name>
<dbReference type="GO" id="GO:0005634">
    <property type="term" value="C:nucleus"/>
    <property type="evidence" value="ECO:0007669"/>
    <property type="project" value="TreeGrafter"/>
</dbReference>
<organism evidence="5 6">
    <name type="scientific">Podila minutissima</name>
    <dbReference type="NCBI Taxonomy" id="64525"/>
    <lineage>
        <taxon>Eukaryota</taxon>
        <taxon>Fungi</taxon>
        <taxon>Fungi incertae sedis</taxon>
        <taxon>Mucoromycota</taxon>
        <taxon>Mortierellomycotina</taxon>
        <taxon>Mortierellomycetes</taxon>
        <taxon>Mortierellales</taxon>
        <taxon>Mortierellaceae</taxon>
        <taxon>Podila</taxon>
    </lineage>
</organism>
<feature type="compositionally biased region" description="Basic and acidic residues" evidence="3">
    <location>
        <begin position="168"/>
        <end position="181"/>
    </location>
</feature>
<dbReference type="GO" id="GO:0005737">
    <property type="term" value="C:cytoplasm"/>
    <property type="evidence" value="ECO:0007669"/>
    <property type="project" value="TreeGrafter"/>
</dbReference>
<evidence type="ECO:0000313" key="6">
    <source>
        <dbReference type="Proteomes" id="UP000696485"/>
    </source>
</evidence>
<reference evidence="5" key="1">
    <citation type="journal article" date="2020" name="Fungal Divers.">
        <title>Resolving the Mortierellaceae phylogeny through synthesis of multi-gene phylogenetics and phylogenomics.</title>
        <authorList>
            <person name="Vandepol N."/>
            <person name="Liber J."/>
            <person name="Desiro A."/>
            <person name="Na H."/>
            <person name="Kennedy M."/>
            <person name="Barry K."/>
            <person name="Grigoriev I.V."/>
            <person name="Miller A.N."/>
            <person name="O'Donnell K."/>
            <person name="Stajich J.E."/>
            <person name="Bonito G."/>
        </authorList>
    </citation>
    <scope>NUCLEOTIDE SEQUENCE</scope>
    <source>
        <strain evidence="5">NVP1</strain>
    </source>
</reference>
<dbReference type="InterPro" id="IPR050374">
    <property type="entry name" value="RRT5_SRSF_SR"/>
</dbReference>
<evidence type="ECO:0000256" key="1">
    <source>
        <dbReference type="ARBA" id="ARBA00022884"/>
    </source>
</evidence>
<evidence type="ECO:0000256" key="2">
    <source>
        <dbReference type="PROSITE-ProRule" id="PRU00176"/>
    </source>
</evidence>
<dbReference type="GO" id="GO:0003729">
    <property type="term" value="F:mRNA binding"/>
    <property type="evidence" value="ECO:0007669"/>
    <property type="project" value="TreeGrafter"/>
</dbReference>
<feature type="domain" description="RRM" evidence="4">
    <location>
        <begin position="78"/>
        <end position="150"/>
    </location>
</feature>
<accession>A0A9P5SNS5</accession>
<sequence length="252" mass="28992">METRTTMTSARMELSIDEHCPHCHGDQDDDDVCSYGTECANRPYDLRDDIERIKQTNNRIRKSPRPIYKNKKQNKDLHSVHVTNLDPKTTIDELKHVFRGYGPILSATVACNFNNRENTGRALVEFKDVEDMVKATRLDRTLLRSRIIRVVPKCTYKIAIVRESSKEQKDRGYGHMQERGPKFGHVNGIRPGRELRPDTTSGRALGREITNTDLGHANVAHTTQPRDPELEAFTEKCLETLEYYYGSPLKYD</sequence>
<keyword evidence="1 2" id="KW-0694">RNA-binding</keyword>
<keyword evidence="6" id="KW-1185">Reference proteome</keyword>
<dbReference type="CDD" id="cd00590">
    <property type="entry name" value="RRM_SF"/>
    <property type="match status" value="1"/>
</dbReference>
<comment type="caution">
    <text evidence="5">The sequence shown here is derived from an EMBL/GenBank/DDBJ whole genome shotgun (WGS) entry which is preliminary data.</text>
</comment>
<dbReference type="SMART" id="SM00360">
    <property type="entry name" value="RRM"/>
    <property type="match status" value="1"/>
</dbReference>
<dbReference type="PROSITE" id="PS50102">
    <property type="entry name" value="RRM"/>
    <property type="match status" value="1"/>
</dbReference>
<dbReference type="InterPro" id="IPR000504">
    <property type="entry name" value="RRM_dom"/>
</dbReference>
<dbReference type="AlphaFoldDB" id="A0A9P5SNS5"/>
<dbReference type="InterPro" id="IPR035979">
    <property type="entry name" value="RBD_domain_sf"/>
</dbReference>
<proteinExistence type="predicted"/>
<dbReference type="EMBL" id="JAAAUY010000130">
    <property type="protein sequence ID" value="KAF9334779.1"/>
    <property type="molecule type" value="Genomic_DNA"/>
</dbReference>
<dbReference type="InterPro" id="IPR012677">
    <property type="entry name" value="Nucleotide-bd_a/b_plait_sf"/>
</dbReference>
<feature type="region of interest" description="Disordered" evidence="3">
    <location>
        <begin position="168"/>
        <end position="201"/>
    </location>
</feature>